<dbReference type="InterPro" id="IPR000743">
    <property type="entry name" value="Glyco_hydro_28"/>
</dbReference>
<dbReference type="Gene3D" id="2.160.20.10">
    <property type="entry name" value="Single-stranded right-handed beta-helix, Pectin lyase-like"/>
    <property type="match status" value="1"/>
</dbReference>
<keyword evidence="13" id="KW-1185">Reference proteome</keyword>
<evidence type="ECO:0000256" key="7">
    <source>
        <dbReference type="ARBA" id="ARBA00023316"/>
    </source>
</evidence>
<dbReference type="InterPro" id="IPR006626">
    <property type="entry name" value="PbH1"/>
</dbReference>
<dbReference type="PROSITE" id="PS00502">
    <property type="entry name" value="POLYGALACTURONASE"/>
    <property type="match status" value="1"/>
</dbReference>
<dbReference type="eggNOG" id="KOG3001">
    <property type="taxonomic scope" value="Eukaryota"/>
</dbReference>
<dbReference type="AlphaFoldDB" id="D8QX22"/>
<evidence type="ECO:0000256" key="3">
    <source>
        <dbReference type="ARBA" id="ARBA00022512"/>
    </source>
</evidence>
<keyword evidence="6 9" id="KW-0326">Glycosidase</keyword>
<dbReference type="STRING" id="88036.D8QX22"/>
<name>D8QX22_SELML</name>
<keyword evidence="5 9" id="KW-0378">Hydrolase</keyword>
<dbReference type="Pfam" id="PF05712">
    <property type="entry name" value="MRG"/>
    <property type="match status" value="1"/>
</dbReference>
<comment type="similarity">
    <text evidence="2 9">Belongs to the glycosyl hydrolase 28 family.</text>
</comment>
<evidence type="ECO:0000256" key="10">
    <source>
        <dbReference type="SAM" id="MobiDB-lite"/>
    </source>
</evidence>
<keyword evidence="7" id="KW-0961">Cell wall biogenesis/degradation</keyword>
<dbReference type="Proteomes" id="UP000001514">
    <property type="component" value="Unassembled WGS sequence"/>
</dbReference>
<evidence type="ECO:0000256" key="1">
    <source>
        <dbReference type="ARBA" id="ARBA00004191"/>
    </source>
</evidence>
<dbReference type="InterPro" id="IPR026541">
    <property type="entry name" value="MRG_dom"/>
</dbReference>
<evidence type="ECO:0000256" key="9">
    <source>
        <dbReference type="RuleBase" id="RU361169"/>
    </source>
</evidence>
<dbReference type="PROSITE" id="PS51640">
    <property type="entry name" value="MRG"/>
    <property type="match status" value="1"/>
</dbReference>
<feature type="compositionally biased region" description="Polar residues" evidence="10">
    <location>
        <begin position="391"/>
        <end position="401"/>
    </location>
</feature>
<dbReference type="KEGG" id="smo:SELMODRAFT_405348"/>
<dbReference type="Pfam" id="PF00295">
    <property type="entry name" value="Glyco_hydro_28"/>
    <property type="match status" value="1"/>
</dbReference>
<dbReference type="Gene3D" id="1.10.274.30">
    <property type="entry name" value="MRG domain"/>
    <property type="match status" value="1"/>
</dbReference>
<keyword evidence="4" id="KW-0964">Secreted</keyword>
<dbReference type="Gramene" id="EFJ35738">
    <property type="protein sequence ID" value="EFJ35738"/>
    <property type="gene ID" value="SELMODRAFT_405348"/>
</dbReference>
<dbReference type="SMART" id="SM00710">
    <property type="entry name" value="PbH1"/>
    <property type="match status" value="5"/>
</dbReference>
<dbReference type="InterPro" id="IPR011050">
    <property type="entry name" value="Pectin_lyase_fold/virulence"/>
</dbReference>
<evidence type="ECO:0000256" key="5">
    <source>
        <dbReference type="ARBA" id="ARBA00022801"/>
    </source>
</evidence>
<feature type="region of interest" description="Disordered" evidence="10">
    <location>
        <begin position="386"/>
        <end position="422"/>
    </location>
</feature>
<dbReference type="GO" id="GO:0005975">
    <property type="term" value="P:carbohydrate metabolic process"/>
    <property type="evidence" value="ECO:0007669"/>
    <property type="project" value="InterPro"/>
</dbReference>
<dbReference type="InterPro" id="IPR012334">
    <property type="entry name" value="Pectin_lyas_fold"/>
</dbReference>
<protein>
    <recommendedName>
        <fullName evidence="11">MRG domain-containing protein</fullName>
    </recommendedName>
</protein>
<feature type="active site" evidence="8">
    <location>
        <position position="217"/>
    </location>
</feature>
<dbReference type="InterPro" id="IPR038217">
    <property type="entry name" value="MRG_C_sf"/>
</dbReference>
<comment type="subcellular location">
    <subcellularLocation>
        <location evidence="1">Secreted</location>
        <location evidence="1">Cell wall</location>
    </subcellularLocation>
</comment>
<organism evidence="13">
    <name type="scientific">Selaginella moellendorffii</name>
    <name type="common">Spikemoss</name>
    <dbReference type="NCBI Taxonomy" id="88036"/>
    <lineage>
        <taxon>Eukaryota</taxon>
        <taxon>Viridiplantae</taxon>
        <taxon>Streptophyta</taxon>
        <taxon>Embryophyta</taxon>
        <taxon>Tracheophyta</taxon>
        <taxon>Lycopodiopsida</taxon>
        <taxon>Selaginellales</taxon>
        <taxon>Selaginellaceae</taxon>
        <taxon>Selaginella</taxon>
    </lineage>
</organism>
<evidence type="ECO:0000313" key="12">
    <source>
        <dbReference type="EMBL" id="EFJ35738.1"/>
    </source>
</evidence>
<evidence type="ECO:0000256" key="2">
    <source>
        <dbReference type="ARBA" id="ARBA00008834"/>
    </source>
</evidence>
<dbReference type="GO" id="GO:0071555">
    <property type="term" value="P:cell wall organization"/>
    <property type="evidence" value="ECO:0007669"/>
    <property type="project" value="UniProtKB-KW"/>
</dbReference>
<evidence type="ECO:0000313" key="13">
    <source>
        <dbReference type="Proteomes" id="UP000001514"/>
    </source>
</evidence>
<dbReference type="GO" id="GO:0004650">
    <property type="term" value="F:polygalacturonase activity"/>
    <property type="evidence" value="ECO:0007669"/>
    <property type="project" value="InterPro"/>
</dbReference>
<evidence type="ECO:0000256" key="6">
    <source>
        <dbReference type="ARBA" id="ARBA00023295"/>
    </source>
</evidence>
<dbReference type="EMBL" id="GL377568">
    <property type="protein sequence ID" value="EFJ35738.1"/>
    <property type="molecule type" value="Genomic_DNA"/>
</dbReference>
<sequence length="601" mass="66676">MASNRASITILYMTGRYYLTPIVFEKCSNVTNAGQWLKRILKFGWPEARWLAESAAKVWLEFVGVTDFTLIGGTYNGNGADWWAQSCKRNKTQGCSDGDAPTVSQAQIIDKFPLCLRRRVSGLAVARTSRSMAPPFGTPPQIHLTFSKSDVKSDVVEAVNVVIDSPGDSPNTDGIHVSGTTNIVIDKADVSAGDDCVSIVSGSDNVKVTNSRCGPGHGISIGSLGKGGSFDTVTNVLVQGIKIWRSHGVRISTVISLLLLLNCEQPGTRLQNYCNGAQNCQNQGTSLEISNITFSNIRGTSASPYGISLQCASATTYTDIRFRDVELTLANPGTPAGSVCSHVAGYSLECMETFDEWVRSNRIFDEKVRGQLKIAPKVKQELGFSDGLNRQEANPSDSLSKISKVEQSKRCKRRPSVGATAERGKMIKTPKQEFIIESPSDLGKQDAKLLPIQIVLPRTLRRHLQDHKDRIENLQLTRLPKKPSVEDILKLYQDHRMLKRGKAERIDVEVSNGLRYYFDRTLKNLLLYPAERKQYATLLSLNSDVVPSTIYGAEHLLRLFPKLPELLVYDQLKEKEVSELEDKVREIMLFIERNESQFLCA</sequence>
<dbReference type="PANTHER" id="PTHR31375">
    <property type="match status" value="1"/>
</dbReference>
<evidence type="ECO:0000259" key="11">
    <source>
        <dbReference type="Pfam" id="PF05712"/>
    </source>
</evidence>
<evidence type="ECO:0000256" key="8">
    <source>
        <dbReference type="PROSITE-ProRule" id="PRU10052"/>
    </source>
</evidence>
<reference evidence="12 13" key="1">
    <citation type="journal article" date="2011" name="Science">
        <title>The Selaginella genome identifies genetic changes associated with the evolution of vascular plants.</title>
        <authorList>
            <person name="Banks J.A."/>
            <person name="Nishiyama T."/>
            <person name="Hasebe M."/>
            <person name="Bowman J.L."/>
            <person name="Gribskov M."/>
            <person name="dePamphilis C."/>
            <person name="Albert V.A."/>
            <person name="Aono N."/>
            <person name="Aoyama T."/>
            <person name="Ambrose B.A."/>
            <person name="Ashton N.W."/>
            <person name="Axtell M.J."/>
            <person name="Barker E."/>
            <person name="Barker M.S."/>
            <person name="Bennetzen J.L."/>
            <person name="Bonawitz N.D."/>
            <person name="Chapple C."/>
            <person name="Cheng C."/>
            <person name="Correa L.G."/>
            <person name="Dacre M."/>
            <person name="DeBarry J."/>
            <person name="Dreyer I."/>
            <person name="Elias M."/>
            <person name="Engstrom E.M."/>
            <person name="Estelle M."/>
            <person name="Feng L."/>
            <person name="Finet C."/>
            <person name="Floyd S.K."/>
            <person name="Frommer W.B."/>
            <person name="Fujita T."/>
            <person name="Gramzow L."/>
            <person name="Gutensohn M."/>
            <person name="Harholt J."/>
            <person name="Hattori M."/>
            <person name="Heyl A."/>
            <person name="Hirai T."/>
            <person name="Hiwatashi Y."/>
            <person name="Ishikawa M."/>
            <person name="Iwata M."/>
            <person name="Karol K.G."/>
            <person name="Koehler B."/>
            <person name="Kolukisaoglu U."/>
            <person name="Kubo M."/>
            <person name="Kurata T."/>
            <person name="Lalonde S."/>
            <person name="Li K."/>
            <person name="Li Y."/>
            <person name="Litt A."/>
            <person name="Lyons E."/>
            <person name="Manning G."/>
            <person name="Maruyama T."/>
            <person name="Michael T.P."/>
            <person name="Mikami K."/>
            <person name="Miyazaki S."/>
            <person name="Morinaga S."/>
            <person name="Murata T."/>
            <person name="Mueller-Roeber B."/>
            <person name="Nelson D.R."/>
            <person name="Obara M."/>
            <person name="Oguri Y."/>
            <person name="Olmstead R.G."/>
            <person name="Onodera N."/>
            <person name="Petersen B.L."/>
            <person name="Pils B."/>
            <person name="Prigge M."/>
            <person name="Rensing S.A."/>
            <person name="Riano-Pachon D.M."/>
            <person name="Roberts A.W."/>
            <person name="Sato Y."/>
            <person name="Scheller H.V."/>
            <person name="Schulz B."/>
            <person name="Schulz C."/>
            <person name="Shakirov E.V."/>
            <person name="Shibagaki N."/>
            <person name="Shinohara N."/>
            <person name="Shippen D.E."/>
            <person name="Soerensen I."/>
            <person name="Sotooka R."/>
            <person name="Sugimoto N."/>
            <person name="Sugita M."/>
            <person name="Sumikawa N."/>
            <person name="Tanurdzic M."/>
            <person name="Theissen G."/>
            <person name="Ulvskov P."/>
            <person name="Wakazuki S."/>
            <person name="Weng J.K."/>
            <person name="Willats W.W."/>
            <person name="Wipf D."/>
            <person name="Wolf P.G."/>
            <person name="Yang L."/>
            <person name="Zimmer A.D."/>
            <person name="Zhu Q."/>
            <person name="Mitros T."/>
            <person name="Hellsten U."/>
            <person name="Loque D."/>
            <person name="Otillar R."/>
            <person name="Salamov A."/>
            <person name="Schmutz J."/>
            <person name="Shapiro H."/>
            <person name="Lindquist E."/>
            <person name="Lucas S."/>
            <person name="Rokhsar D."/>
            <person name="Grigoriev I.V."/>
        </authorList>
    </citation>
    <scope>NUCLEOTIDE SEQUENCE [LARGE SCALE GENOMIC DNA]</scope>
</reference>
<dbReference type="SUPFAM" id="SSF51126">
    <property type="entry name" value="Pectin lyase-like"/>
    <property type="match status" value="1"/>
</dbReference>
<accession>D8QX22</accession>
<gene>
    <name evidence="12" type="ORF">SELMODRAFT_405348</name>
</gene>
<evidence type="ECO:0000256" key="4">
    <source>
        <dbReference type="ARBA" id="ARBA00022525"/>
    </source>
</evidence>
<proteinExistence type="inferred from homology"/>
<keyword evidence="3" id="KW-0134">Cell wall</keyword>
<dbReference type="InParanoid" id="D8QX22"/>
<feature type="domain" description="MRG" evidence="11">
    <location>
        <begin position="450"/>
        <end position="598"/>
    </location>
</feature>
<dbReference type="HOGENOM" id="CLU_031925_0_0_1"/>